<dbReference type="GO" id="GO:0046983">
    <property type="term" value="F:protein dimerization activity"/>
    <property type="evidence" value="ECO:0007669"/>
    <property type="project" value="InterPro"/>
</dbReference>
<dbReference type="Proteomes" id="UP000188268">
    <property type="component" value="Unassembled WGS sequence"/>
</dbReference>
<dbReference type="OMA" id="ATENMPH"/>
<dbReference type="Gramene" id="OMO76648">
    <property type="protein sequence ID" value="OMO76648"/>
    <property type="gene ID" value="CCACVL1_15506"/>
</dbReference>
<dbReference type="InterPro" id="IPR051358">
    <property type="entry name" value="TF_AMS/ICE1/BHLH6-like"/>
</dbReference>
<gene>
    <name evidence="8" type="ORF">CCACVL1_15506</name>
</gene>
<dbReference type="AlphaFoldDB" id="A0A1R3I244"/>
<evidence type="ECO:0000256" key="1">
    <source>
        <dbReference type="ARBA" id="ARBA00004123"/>
    </source>
</evidence>
<dbReference type="OrthoDB" id="690068at2759"/>
<keyword evidence="3" id="KW-0238">DNA-binding</keyword>
<evidence type="ECO:0000313" key="9">
    <source>
        <dbReference type="Proteomes" id="UP000188268"/>
    </source>
</evidence>
<evidence type="ECO:0000256" key="3">
    <source>
        <dbReference type="ARBA" id="ARBA00023125"/>
    </source>
</evidence>
<evidence type="ECO:0000256" key="2">
    <source>
        <dbReference type="ARBA" id="ARBA00023015"/>
    </source>
</evidence>
<evidence type="ECO:0000313" key="8">
    <source>
        <dbReference type="EMBL" id="OMO76648.1"/>
    </source>
</evidence>
<evidence type="ECO:0000256" key="6">
    <source>
        <dbReference type="SAM" id="MobiDB-lite"/>
    </source>
</evidence>
<organism evidence="8 9">
    <name type="scientific">Corchorus capsularis</name>
    <name type="common">Jute</name>
    <dbReference type="NCBI Taxonomy" id="210143"/>
    <lineage>
        <taxon>Eukaryota</taxon>
        <taxon>Viridiplantae</taxon>
        <taxon>Streptophyta</taxon>
        <taxon>Embryophyta</taxon>
        <taxon>Tracheophyta</taxon>
        <taxon>Spermatophyta</taxon>
        <taxon>Magnoliopsida</taxon>
        <taxon>eudicotyledons</taxon>
        <taxon>Gunneridae</taxon>
        <taxon>Pentapetalae</taxon>
        <taxon>rosids</taxon>
        <taxon>malvids</taxon>
        <taxon>Malvales</taxon>
        <taxon>Malvaceae</taxon>
        <taxon>Grewioideae</taxon>
        <taxon>Apeibeae</taxon>
        <taxon>Corchorus</taxon>
    </lineage>
</organism>
<dbReference type="PANTHER" id="PTHR31945">
    <property type="entry name" value="TRANSCRIPTION FACTOR SCREAM2-RELATED"/>
    <property type="match status" value="1"/>
</dbReference>
<comment type="subcellular location">
    <subcellularLocation>
        <location evidence="1">Nucleus</location>
    </subcellularLocation>
</comment>
<name>A0A1R3I244_COCAP</name>
<dbReference type="Gene3D" id="4.10.280.10">
    <property type="entry name" value="Helix-loop-helix DNA-binding domain"/>
    <property type="match status" value="1"/>
</dbReference>
<accession>A0A1R3I244</accession>
<keyword evidence="9" id="KW-1185">Reference proteome</keyword>
<dbReference type="STRING" id="210143.A0A1R3I244"/>
<proteinExistence type="predicted"/>
<dbReference type="Pfam" id="PF22754">
    <property type="entry name" value="bHLH-TF_ACT-like_plant"/>
    <property type="match status" value="1"/>
</dbReference>
<evidence type="ECO:0000256" key="5">
    <source>
        <dbReference type="ARBA" id="ARBA00023242"/>
    </source>
</evidence>
<dbReference type="EMBL" id="AWWV01010861">
    <property type="protein sequence ID" value="OMO76648.1"/>
    <property type="molecule type" value="Genomic_DNA"/>
</dbReference>
<keyword evidence="4" id="KW-0804">Transcription</keyword>
<protein>
    <recommendedName>
        <fullName evidence="7">BHLH domain-containing protein</fullName>
    </recommendedName>
</protein>
<dbReference type="SUPFAM" id="SSF47459">
    <property type="entry name" value="HLH, helix-loop-helix DNA-binding domain"/>
    <property type="match status" value="1"/>
</dbReference>
<dbReference type="InterPro" id="IPR036638">
    <property type="entry name" value="HLH_DNA-bd_sf"/>
</dbReference>
<evidence type="ECO:0000259" key="7">
    <source>
        <dbReference type="PROSITE" id="PS50888"/>
    </source>
</evidence>
<dbReference type="GO" id="GO:0043565">
    <property type="term" value="F:sequence-specific DNA binding"/>
    <property type="evidence" value="ECO:0007669"/>
    <property type="project" value="TreeGrafter"/>
</dbReference>
<feature type="region of interest" description="Disordered" evidence="6">
    <location>
        <begin position="24"/>
        <end position="46"/>
    </location>
</feature>
<sequence>MEFVGSCMTGLTINDQKIARGRLGRRKVEDDDDNTEFKSPNLHAERRRRQKLSDRLLTLRSLVPIITNMNKATIIEDAISYIRELQKTSDLLSEQLLEMEGSMSEEGGKPMRNESDAAEDMKNCGIKEEVDVTSIDGNRLLIKITFEKKKGCFTKLMEAMNYLGFELTDTNVTTFKGAMLFSSCIQGTYGDTLMAEQTKELLLEIIRGNKDSSDTEFAIDESLWTMN</sequence>
<keyword evidence="2" id="KW-0805">Transcription regulation</keyword>
<dbReference type="PROSITE" id="PS50888">
    <property type="entry name" value="BHLH"/>
    <property type="match status" value="1"/>
</dbReference>
<reference evidence="8 9" key="1">
    <citation type="submission" date="2013-09" db="EMBL/GenBank/DDBJ databases">
        <title>Corchorus capsularis genome sequencing.</title>
        <authorList>
            <person name="Alam M."/>
            <person name="Haque M.S."/>
            <person name="Islam M.S."/>
            <person name="Emdad E.M."/>
            <person name="Islam M.M."/>
            <person name="Ahmed B."/>
            <person name="Halim A."/>
            <person name="Hossen Q.M.M."/>
            <person name="Hossain M.Z."/>
            <person name="Ahmed R."/>
            <person name="Khan M.M."/>
            <person name="Islam R."/>
            <person name="Rashid M.M."/>
            <person name="Khan S.A."/>
            <person name="Rahman M.S."/>
            <person name="Alam M."/>
        </authorList>
    </citation>
    <scope>NUCLEOTIDE SEQUENCE [LARGE SCALE GENOMIC DNA]</scope>
    <source>
        <strain evidence="9">cv. CVL-1</strain>
        <tissue evidence="8">Whole seedling</tissue>
    </source>
</reference>
<dbReference type="InterPro" id="IPR054502">
    <property type="entry name" value="bHLH-TF_ACT-like_plant"/>
</dbReference>
<dbReference type="GO" id="GO:0003700">
    <property type="term" value="F:DNA-binding transcription factor activity"/>
    <property type="evidence" value="ECO:0007669"/>
    <property type="project" value="TreeGrafter"/>
</dbReference>
<dbReference type="GO" id="GO:0005634">
    <property type="term" value="C:nucleus"/>
    <property type="evidence" value="ECO:0007669"/>
    <property type="project" value="UniProtKB-SubCell"/>
</dbReference>
<evidence type="ECO:0000256" key="4">
    <source>
        <dbReference type="ARBA" id="ARBA00023163"/>
    </source>
</evidence>
<dbReference type="PANTHER" id="PTHR31945:SF20">
    <property type="entry name" value="TRANSCRIPTION FACTOR DYT1"/>
    <property type="match status" value="1"/>
</dbReference>
<dbReference type="Pfam" id="PF00010">
    <property type="entry name" value="HLH"/>
    <property type="match status" value="1"/>
</dbReference>
<comment type="caution">
    <text evidence="8">The sequence shown here is derived from an EMBL/GenBank/DDBJ whole genome shotgun (WGS) entry which is preliminary data.</text>
</comment>
<feature type="domain" description="BHLH" evidence="7">
    <location>
        <begin position="36"/>
        <end position="85"/>
    </location>
</feature>
<dbReference type="SMART" id="SM00353">
    <property type="entry name" value="HLH"/>
    <property type="match status" value="1"/>
</dbReference>
<dbReference type="InterPro" id="IPR011598">
    <property type="entry name" value="bHLH_dom"/>
</dbReference>
<keyword evidence="5" id="KW-0539">Nucleus</keyword>